<evidence type="ECO:0000256" key="1">
    <source>
        <dbReference type="SAM" id="SignalP"/>
    </source>
</evidence>
<keyword evidence="4" id="KW-1185">Reference proteome</keyword>
<protein>
    <recommendedName>
        <fullName evidence="2">DUF7371 domain-containing protein</fullName>
    </recommendedName>
</protein>
<dbReference type="AlphaFoldDB" id="C5FLM8"/>
<sequence length="514" mass="54720">MRATWLACLAVAGLAGGASSAMLPQDWSTGNPRIGHETAVTTDVRYPNPHMTKAAFAPFQNATILTQAAINAPILTTTAVDEPTLPATSFVSYTKTLSLVNNSPLAAGNAVDHGESTGLISKAVKESCLYSNTVATNIKEDATVTEIVTVTKVITTTEVALGTTESIITATSPTKQPTLPSSAVSEPSPTAGSIIRIPTFMKAQIMKAGTASHLIGPGLSGWNASTFVTISTREAFKADSLRYEVKHVATAVPALSMHPQVYERQVGDVVTATINGKVVSWKNEWIGQQLSSPTSIKTNTSILISDTPIHKPTKTGQMVRTHTSAAGAAPSCGEIGFFKITFDDLPIYSPGKHQKALFPPIFSPYHHFFFSSGWSYGPPPAEPFAPVSNPHIESGTEVPAAVSKFTIPPCIGSKHCTLTEVLFGDGFSGLSGIEIDAQVAGKAVMWYIDDIQLRWYDDTCAAGIKLMLKKGPTPRVVAAKPRDGSTYYVVEIISVSTRKTQSSYDQSYHSFHGS</sequence>
<gene>
    <name evidence="3" type="ORF">MCYG_03419</name>
</gene>
<dbReference type="OrthoDB" id="5385013at2759"/>
<dbReference type="VEuPathDB" id="FungiDB:MCYG_03419"/>
<dbReference type="Proteomes" id="UP000002035">
    <property type="component" value="Unassembled WGS sequence"/>
</dbReference>
<feature type="signal peptide" evidence="1">
    <location>
        <begin position="1"/>
        <end position="20"/>
    </location>
</feature>
<feature type="domain" description="DUF7371" evidence="2">
    <location>
        <begin position="394"/>
        <end position="464"/>
    </location>
</feature>
<keyword evidence="1" id="KW-0732">Signal</keyword>
<proteinExistence type="predicted"/>
<dbReference type="RefSeq" id="XP_002847913.1">
    <property type="nucleotide sequence ID" value="XM_002847867.1"/>
</dbReference>
<dbReference type="eggNOG" id="ENOG502SRUH">
    <property type="taxonomic scope" value="Eukaryota"/>
</dbReference>
<feature type="domain" description="DUF7371" evidence="2">
    <location>
        <begin position="334"/>
        <end position="392"/>
    </location>
</feature>
<dbReference type="HOGENOM" id="CLU_529928_0_0_1"/>
<dbReference type="EMBL" id="DS995703">
    <property type="protein sequence ID" value="EEQ30600.1"/>
    <property type="molecule type" value="Genomic_DNA"/>
</dbReference>
<accession>C5FLM8</accession>
<dbReference type="OMA" id="FTMDFDD"/>
<evidence type="ECO:0000313" key="4">
    <source>
        <dbReference type="Proteomes" id="UP000002035"/>
    </source>
</evidence>
<feature type="chain" id="PRO_5002951468" description="DUF7371 domain-containing protein" evidence="1">
    <location>
        <begin position="21"/>
        <end position="514"/>
    </location>
</feature>
<dbReference type="GeneID" id="9222631"/>
<dbReference type="Pfam" id="PF24086">
    <property type="entry name" value="DUF7371"/>
    <property type="match status" value="2"/>
</dbReference>
<name>C5FLM8_ARTOC</name>
<dbReference type="InterPro" id="IPR055795">
    <property type="entry name" value="DUF7371"/>
</dbReference>
<evidence type="ECO:0000259" key="2">
    <source>
        <dbReference type="Pfam" id="PF24086"/>
    </source>
</evidence>
<reference evidence="4" key="1">
    <citation type="journal article" date="2012" name="MBio">
        <title>Comparative genome analysis of Trichophyton rubrum and related dermatophytes reveals candidate genes involved in infection.</title>
        <authorList>
            <person name="Martinez D.A."/>
            <person name="Oliver B.G."/>
            <person name="Graeser Y."/>
            <person name="Goldberg J.M."/>
            <person name="Li W."/>
            <person name="Martinez-Rossi N.M."/>
            <person name="Monod M."/>
            <person name="Shelest E."/>
            <person name="Barton R.C."/>
            <person name="Birch E."/>
            <person name="Brakhage A.A."/>
            <person name="Chen Z."/>
            <person name="Gurr S.J."/>
            <person name="Heiman D."/>
            <person name="Heitman J."/>
            <person name="Kosti I."/>
            <person name="Rossi A."/>
            <person name="Saif S."/>
            <person name="Samalova M."/>
            <person name="Saunders C.W."/>
            <person name="Shea T."/>
            <person name="Summerbell R.C."/>
            <person name="Xu J."/>
            <person name="Young S."/>
            <person name="Zeng Q."/>
            <person name="Birren B.W."/>
            <person name="Cuomo C.A."/>
            <person name="White T.C."/>
        </authorList>
    </citation>
    <scope>NUCLEOTIDE SEQUENCE [LARGE SCALE GENOMIC DNA]</scope>
    <source>
        <strain evidence="4">ATCC MYA-4605 / CBS 113480</strain>
    </source>
</reference>
<organism evidence="3 4">
    <name type="scientific">Arthroderma otae (strain ATCC MYA-4605 / CBS 113480)</name>
    <name type="common">Microsporum canis</name>
    <dbReference type="NCBI Taxonomy" id="554155"/>
    <lineage>
        <taxon>Eukaryota</taxon>
        <taxon>Fungi</taxon>
        <taxon>Dikarya</taxon>
        <taxon>Ascomycota</taxon>
        <taxon>Pezizomycotina</taxon>
        <taxon>Eurotiomycetes</taxon>
        <taxon>Eurotiomycetidae</taxon>
        <taxon>Onygenales</taxon>
        <taxon>Arthrodermataceae</taxon>
        <taxon>Microsporum</taxon>
    </lineage>
</organism>
<evidence type="ECO:0000313" key="3">
    <source>
        <dbReference type="EMBL" id="EEQ30600.1"/>
    </source>
</evidence>